<keyword evidence="5 7" id="KW-1133">Transmembrane helix</keyword>
<comment type="caution">
    <text evidence="9">The sequence shown here is derived from an EMBL/GenBank/DDBJ whole genome shotgun (WGS) entry which is preliminary data.</text>
</comment>
<comment type="subcellular location">
    <subcellularLocation>
        <location evidence="1 7">Endoplasmic reticulum membrane</location>
        <topology evidence="1 7">Multi-pass membrane protein</topology>
    </subcellularLocation>
</comment>
<evidence type="ECO:0000256" key="3">
    <source>
        <dbReference type="ARBA" id="ARBA00022692"/>
    </source>
</evidence>
<evidence type="ECO:0000256" key="7">
    <source>
        <dbReference type="RuleBase" id="RU365085"/>
    </source>
</evidence>
<feature type="coiled-coil region" evidence="8">
    <location>
        <begin position="65"/>
        <end position="92"/>
    </location>
</feature>
<evidence type="ECO:0000256" key="6">
    <source>
        <dbReference type="ARBA" id="ARBA00023136"/>
    </source>
</evidence>
<comment type="subunit">
    <text evidence="7">Component of the dolichol-phosphate mannose (DPM) synthase complex.</text>
</comment>
<proteinExistence type="inferred from homology"/>
<dbReference type="PANTHER" id="PTHR16433:SF0">
    <property type="entry name" value="DOLICHOL-PHOSPHATE MANNOSYLTRANSFERASE SUBUNIT 3"/>
    <property type="match status" value="1"/>
</dbReference>
<dbReference type="GO" id="GO:0005789">
    <property type="term" value="C:endoplasmic reticulum membrane"/>
    <property type="evidence" value="ECO:0007669"/>
    <property type="project" value="UniProtKB-SubCell"/>
</dbReference>
<feature type="transmembrane region" description="Helical" evidence="7">
    <location>
        <begin position="39"/>
        <end position="60"/>
    </location>
</feature>
<comment type="pathway">
    <text evidence="7">Protein modification; protein glycosylation.</text>
</comment>
<gene>
    <name evidence="9" type="ORF">SNE40_014946</name>
</gene>
<keyword evidence="10" id="KW-1185">Reference proteome</keyword>
<dbReference type="Proteomes" id="UP001347796">
    <property type="component" value="Unassembled WGS sequence"/>
</dbReference>
<evidence type="ECO:0000313" key="9">
    <source>
        <dbReference type="EMBL" id="KAK6176695.1"/>
    </source>
</evidence>
<reference evidence="9 10" key="1">
    <citation type="submission" date="2024-01" db="EMBL/GenBank/DDBJ databases">
        <title>The genome of the rayed Mediterranean limpet Patella caerulea (Linnaeus, 1758).</title>
        <authorList>
            <person name="Anh-Thu Weber A."/>
            <person name="Halstead-Nussloch G."/>
        </authorList>
    </citation>
    <scope>NUCLEOTIDE SEQUENCE [LARGE SCALE GENOMIC DNA]</scope>
    <source>
        <strain evidence="9">AATW-2023a</strain>
        <tissue evidence="9">Whole specimen</tissue>
    </source>
</reference>
<keyword evidence="3 7" id="KW-0812">Transmembrane</keyword>
<dbReference type="PANTHER" id="PTHR16433">
    <property type="entry name" value="DOLICHOL-PHOSPHATE MANNOSYLTRANSFERASE SUBUNIT 3"/>
    <property type="match status" value="1"/>
</dbReference>
<organism evidence="9 10">
    <name type="scientific">Patella caerulea</name>
    <name type="common">Rayed Mediterranean limpet</name>
    <dbReference type="NCBI Taxonomy" id="87958"/>
    <lineage>
        <taxon>Eukaryota</taxon>
        <taxon>Metazoa</taxon>
        <taxon>Spiralia</taxon>
        <taxon>Lophotrochozoa</taxon>
        <taxon>Mollusca</taxon>
        <taxon>Gastropoda</taxon>
        <taxon>Patellogastropoda</taxon>
        <taxon>Patelloidea</taxon>
        <taxon>Patellidae</taxon>
        <taxon>Patella</taxon>
    </lineage>
</organism>
<evidence type="ECO:0000256" key="8">
    <source>
        <dbReference type="SAM" id="Coils"/>
    </source>
</evidence>
<evidence type="ECO:0000256" key="1">
    <source>
        <dbReference type="ARBA" id="ARBA00004477"/>
    </source>
</evidence>
<keyword evidence="4 7" id="KW-0256">Endoplasmic reticulum</keyword>
<dbReference type="Pfam" id="PF08285">
    <property type="entry name" value="DPM3"/>
    <property type="match status" value="1"/>
</dbReference>
<sequence>MIPKLFQWLIGVSLFLSIWLAVLLEYVKLDIVDRNKFTILLLPLYLIIAFGCYSVAVIGYRVATFNNCDEAADELKQQIKEARADLSTKGLKFKDS</sequence>
<evidence type="ECO:0000256" key="2">
    <source>
        <dbReference type="ARBA" id="ARBA00010430"/>
    </source>
</evidence>
<dbReference type="AlphaFoldDB" id="A0AAN8JGQ0"/>
<keyword evidence="6 7" id="KW-0472">Membrane</keyword>
<accession>A0AAN8JGQ0</accession>
<dbReference type="GO" id="GO:0006506">
    <property type="term" value="P:GPI anchor biosynthetic process"/>
    <property type="evidence" value="ECO:0007669"/>
    <property type="project" value="TreeGrafter"/>
</dbReference>
<name>A0AAN8JGQ0_PATCE</name>
<feature type="transmembrane region" description="Helical" evidence="7">
    <location>
        <begin position="6"/>
        <end position="27"/>
    </location>
</feature>
<evidence type="ECO:0000256" key="4">
    <source>
        <dbReference type="ARBA" id="ARBA00022824"/>
    </source>
</evidence>
<protein>
    <recommendedName>
        <fullName evidence="7">Dolichol-phosphate mannosyltransferase subunit 3</fullName>
    </recommendedName>
</protein>
<dbReference type="EMBL" id="JAZGQO010000010">
    <property type="protein sequence ID" value="KAK6176695.1"/>
    <property type="molecule type" value="Genomic_DNA"/>
</dbReference>
<keyword evidence="8" id="KW-0175">Coiled coil</keyword>
<evidence type="ECO:0000313" key="10">
    <source>
        <dbReference type="Proteomes" id="UP001347796"/>
    </source>
</evidence>
<dbReference type="GO" id="GO:0033185">
    <property type="term" value="C:dolichol-phosphate-mannose synthase complex"/>
    <property type="evidence" value="ECO:0007669"/>
    <property type="project" value="TreeGrafter"/>
</dbReference>
<comment type="function">
    <text evidence="7">Stabilizer subunit of the dolichol-phosphate mannose (DPM) synthase complex; tethers catalytic subunit to the ER.</text>
</comment>
<comment type="similarity">
    <text evidence="2 7">Belongs to the DPM3 family.</text>
</comment>
<dbReference type="InterPro" id="IPR013174">
    <property type="entry name" value="DPM3"/>
</dbReference>
<evidence type="ECO:0000256" key="5">
    <source>
        <dbReference type="ARBA" id="ARBA00022989"/>
    </source>
</evidence>